<evidence type="ECO:0000313" key="8">
    <source>
        <dbReference type="EMBL" id="KAA1137114.1"/>
    </source>
</evidence>
<organism evidence="8 9">
    <name type="scientific">Puccinia graminis f. sp. tritici</name>
    <dbReference type="NCBI Taxonomy" id="56615"/>
    <lineage>
        <taxon>Eukaryota</taxon>
        <taxon>Fungi</taxon>
        <taxon>Dikarya</taxon>
        <taxon>Basidiomycota</taxon>
        <taxon>Pucciniomycotina</taxon>
        <taxon>Pucciniomycetes</taxon>
        <taxon>Pucciniales</taxon>
        <taxon>Pucciniaceae</taxon>
        <taxon>Puccinia</taxon>
    </lineage>
</organism>
<evidence type="ECO:0000256" key="4">
    <source>
        <dbReference type="ARBA" id="ARBA00022679"/>
    </source>
</evidence>
<evidence type="ECO:0000256" key="2">
    <source>
        <dbReference type="ARBA" id="ARBA00009836"/>
    </source>
</evidence>
<comment type="caution">
    <text evidence="8">The sequence shown here is derived from an EMBL/GenBank/DDBJ whole genome shotgun (WGS) entry which is preliminary data.</text>
</comment>
<comment type="function">
    <text evidence="1">Catalyzes the last step of tRNA splicing, the transfer of the splice junction 2'-phosphate from ligated tRNA to NAD to produce ADP-ribose 1''-2'' cyclic phosphate.</text>
</comment>
<dbReference type="Gene3D" id="1.10.10.970">
    <property type="entry name" value="RNA 2'-phosphotransferase, Tpt1/KptA family, N-terminal domain"/>
    <property type="match status" value="1"/>
</dbReference>
<evidence type="ECO:0000256" key="1">
    <source>
        <dbReference type="ARBA" id="ARBA00003343"/>
    </source>
</evidence>
<proteinExistence type="inferred from homology"/>
<reference evidence="8 9" key="1">
    <citation type="submission" date="2019-05" db="EMBL/GenBank/DDBJ databases">
        <title>Emergence of the Ug99 lineage of the wheat stem rust pathogen through somatic hybridization.</title>
        <authorList>
            <person name="Li F."/>
            <person name="Upadhyaya N.M."/>
            <person name="Sperschneider J."/>
            <person name="Matny O."/>
            <person name="Nguyen-Phuc H."/>
            <person name="Mago R."/>
            <person name="Raley C."/>
            <person name="Miller M.E."/>
            <person name="Silverstein K.A.T."/>
            <person name="Henningsen E."/>
            <person name="Hirsch C.D."/>
            <person name="Visser B."/>
            <person name="Pretorius Z.A."/>
            <person name="Steffenson B.J."/>
            <person name="Schwessinger B."/>
            <person name="Dodds P.N."/>
            <person name="Figueroa M."/>
        </authorList>
    </citation>
    <scope>NUCLEOTIDE SEQUENCE [LARGE SCALE GENOMIC DNA]</scope>
    <source>
        <strain evidence="8 9">Ug99</strain>
    </source>
</reference>
<dbReference type="InterPro" id="IPR002745">
    <property type="entry name" value="Ptrans_KptA/Tpt1"/>
</dbReference>
<evidence type="ECO:0000256" key="3">
    <source>
        <dbReference type="ARBA" id="ARBA00012007"/>
    </source>
</evidence>
<dbReference type="Proteomes" id="UP000325313">
    <property type="component" value="Unassembled WGS sequence"/>
</dbReference>
<sequence>MIRRGSPFKHFITTTPTQPPMIGSEPGTATQPSSAAHPPPPSSQAKPTAINNENNSKPKKTRGRPADSPDVTLSKTLSYILRHGALKERLVIRADGCIRLDDLLKRPKLKNYTIDDVRRVVAENEKQRFALVEEQAADGSIVNYIRANQGHSLKEVDQPDLTPLIDPIELPTVVHGTYSKFWDSIAQDGLKPMSRTHIHFAKGLLGEEGVISGMRASCDTFIYLDVEKCLQAQIEFFLSSNGVILSEGLPASKSIPPQYFKKVVDKHGTVLYPPQ</sequence>
<dbReference type="InterPro" id="IPR042081">
    <property type="entry name" value="RNA_2'-PTrans_C"/>
</dbReference>
<name>A0A5B0SKI6_PUCGR</name>
<comment type="catalytic activity">
    <reaction evidence="6">
        <text>2'-phospho-[ligated tRNA] + NAD(+) = mature tRNA + ADP-alpha-D-ribose 1'',2''-cyclic phosphate + nicotinamide</text>
        <dbReference type="Rhea" id="RHEA:23324"/>
        <dbReference type="Rhea" id="RHEA-COMP:11106"/>
        <dbReference type="Rhea" id="RHEA-COMP:11107"/>
        <dbReference type="ChEBI" id="CHEBI:17154"/>
        <dbReference type="ChEBI" id="CHEBI:57540"/>
        <dbReference type="ChEBI" id="CHEBI:76596"/>
        <dbReference type="ChEBI" id="CHEBI:82883"/>
        <dbReference type="ChEBI" id="CHEBI:85027"/>
        <dbReference type="EC" id="2.7.1.160"/>
    </reaction>
</comment>
<dbReference type="AlphaFoldDB" id="A0A5B0SKI6"/>
<evidence type="ECO:0000256" key="5">
    <source>
        <dbReference type="ARBA" id="ARBA00023027"/>
    </source>
</evidence>
<protein>
    <recommendedName>
        <fullName evidence="3">2'-phosphotransferase</fullName>
        <ecNumber evidence="3">2.7.1.160</ecNumber>
    </recommendedName>
</protein>
<dbReference type="PANTHER" id="PTHR12684">
    <property type="entry name" value="PUTATIVE PHOSPHOTRANSFERASE"/>
    <property type="match status" value="1"/>
</dbReference>
<keyword evidence="5" id="KW-0520">NAD</keyword>
<accession>A0A5B0SKI6</accession>
<dbReference type="InterPro" id="IPR042080">
    <property type="entry name" value="RNA_2'-PTrans_N"/>
</dbReference>
<gene>
    <name evidence="8" type="ORF">PGTUg99_013200</name>
</gene>
<dbReference type="GO" id="GO:0000215">
    <property type="term" value="F:tRNA 2'-phosphotransferase activity"/>
    <property type="evidence" value="ECO:0007669"/>
    <property type="project" value="UniProtKB-EC"/>
</dbReference>
<feature type="region of interest" description="Disordered" evidence="7">
    <location>
        <begin position="1"/>
        <end position="71"/>
    </location>
</feature>
<dbReference type="EMBL" id="VDEP01000012">
    <property type="protein sequence ID" value="KAA1137114.1"/>
    <property type="molecule type" value="Genomic_DNA"/>
</dbReference>
<evidence type="ECO:0000256" key="7">
    <source>
        <dbReference type="SAM" id="MobiDB-lite"/>
    </source>
</evidence>
<keyword evidence="4" id="KW-0808">Transferase</keyword>
<evidence type="ECO:0000256" key="6">
    <source>
        <dbReference type="ARBA" id="ARBA00047949"/>
    </source>
</evidence>
<dbReference type="PANTHER" id="PTHR12684:SF2">
    <property type="entry name" value="TRNA 2'-PHOSPHOTRANSFERASE 1"/>
    <property type="match status" value="1"/>
</dbReference>
<evidence type="ECO:0000313" key="9">
    <source>
        <dbReference type="Proteomes" id="UP000325313"/>
    </source>
</evidence>
<dbReference type="GO" id="GO:0006388">
    <property type="term" value="P:tRNA splicing, via endonucleolytic cleavage and ligation"/>
    <property type="evidence" value="ECO:0007669"/>
    <property type="project" value="TreeGrafter"/>
</dbReference>
<dbReference type="EC" id="2.7.1.160" evidence="3"/>
<dbReference type="SUPFAM" id="SSF56399">
    <property type="entry name" value="ADP-ribosylation"/>
    <property type="match status" value="1"/>
</dbReference>
<comment type="similarity">
    <text evidence="2">Belongs to the KptA/TPT1 family.</text>
</comment>
<dbReference type="Gene3D" id="3.20.170.30">
    <property type="match status" value="1"/>
</dbReference>
<dbReference type="Pfam" id="PF01885">
    <property type="entry name" value="PTS_2-RNA"/>
    <property type="match status" value="1"/>
</dbReference>